<keyword evidence="1" id="KW-0472">Membrane</keyword>
<organism evidence="2 3">
    <name type="scientific">Pedobacter steynii</name>
    <dbReference type="NCBI Taxonomy" id="430522"/>
    <lineage>
        <taxon>Bacteria</taxon>
        <taxon>Pseudomonadati</taxon>
        <taxon>Bacteroidota</taxon>
        <taxon>Sphingobacteriia</taxon>
        <taxon>Sphingobacteriales</taxon>
        <taxon>Sphingobacteriaceae</taxon>
        <taxon>Pedobacter</taxon>
    </lineage>
</organism>
<evidence type="ECO:0008006" key="4">
    <source>
        <dbReference type="Google" id="ProtNLM"/>
    </source>
</evidence>
<evidence type="ECO:0000313" key="2">
    <source>
        <dbReference type="EMBL" id="AOM79406.1"/>
    </source>
</evidence>
<dbReference type="KEGG" id="psty:BFS30_20895"/>
<accession>A0A1D7QL52</accession>
<dbReference type="RefSeq" id="WP_069381068.1">
    <property type="nucleotide sequence ID" value="NZ_CP017141.1"/>
</dbReference>
<gene>
    <name evidence="2" type="ORF">BFS30_20895</name>
</gene>
<feature type="transmembrane region" description="Helical" evidence="1">
    <location>
        <begin position="67"/>
        <end position="89"/>
    </location>
</feature>
<evidence type="ECO:0000256" key="1">
    <source>
        <dbReference type="SAM" id="Phobius"/>
    </source>
</evidence>
<sequence>MEIKISTQQMLKLLYIISWIIFIGVCIETGSFIFSTVLTMVLNPEDAKHLWQQVDLSNLYRYDAGHFFVEGLYLIIVGLMKACLFYLIVEILHDKKLNMSQPFNTEVGQFISKLSYLALGIGLFSRAGIEYAEWLIKQGVEMPDAESLSIGGPDVWLFMGVTLLVIAQIFKRGIEIQRENELTI</sequence>
<keyword evidence="1" id="KW-0812">Transmembrane</keyword>
<dbReference type="EMBL" id="CP017141">
    <property type="protein sequence ID" value="AOM79406.1"/>
    <property type="molecule type" value="Genomic_DNA"/>
</dbReference>
<dbReference type="OrthoDB" id="672524at2"/>
<keyword evidence="1" id="KW-1133">Transmembrane helix</keyword>
<evidence type="ECO:0000313" key="3">
    <source>
        <dbReference type="Proteomes" id="UP000094313"/>
    </source>
</evidence>
<reference evidence="2 3" key="1">
    <citation type="submission" date="2016-08" db="EMBL/GenBank/DDBJ databases">
        <authorList>
            <person name="Seilhamer J.J."/>
        </authorList>
    </citation>
    <scope>NUCLEOTIDE SEQUENCE [LARGE SCALE GENOMIC DNA]</scope>
    <source>
        <strain evidence="2 3">DX4</strain>
    </source>
</reference>
<feature type="transmembrane region" description="Helical" evidence="1">
    <location>
        <begin position="12"/>
        <end position="34"/>
    </location>
</feature>
<dbReference type="Proteomes" id="UP000094313">
    <property type="component" value="Chromosome"/>
</dbReference>
<keyword evidence="3" id="KW-1185">Reference proteome</keyword>
<proteinExistence type="predicted"/>
<protein>
    <recommendedName>
        <fullName evidence="4">DUF2975 domain-containing protein</fullName>
    </recommendedName>
</protein>
<dbReference type="AlphaFoldDB" id="A0A1D7QL52"/>
<name>A0A1D7QL52_9SPHI</name>